<dbReference type="GO" id="GO:0012505">
    <property type="term" value="C:endomembrane system"/>
    <property type="evidence" value="ECO:0007669"/>
    <property type="project" value="UniProtKB-ARBA"/>
</dbReference>
<dbReference type="PANTHER" id="PTHR12386">
    <property type="entry name" value="ATP SYNTHASE SUBUNIT"/>
    <property type="match status" value="1"/>
</dbReference>
<evidence type="ECO:0000256" key="18">
    <source>
        <dbReference type="ARBA" id="ARBA00023098"/>
    </source>
</evidence>
<evidence type="ECO:0000256" key="14">
    <source>
        <dbReference type="ARBA" id="ARBA00022801"/>
    </source>
</evidence>
<comment type="similarity">
    <text evidence="5">Belongs to the ATPase g subunit family.</text>
</comment>
<dbReference type="GO" id="GO:0031966">
    <property type="term" value="C:mitochondrial membrane"/>
    <property type="evidence" value="ECO:0007669"/>
    <property type="project" value="UniProtKB-SubCell"/>
</dbReference>
<keyword evidence="15" id="KW-0106">Calcium</keyword>
<dbReference type="EC" id="3.1.1.4" evidence="7"/>
<keyword evidence="24" id="KW-1185">Reference proteome</keyword>
<comment type="caution">
    <text evidence="23">The sequence shown here is derived from an EMBL/GenBank/DDBJ whole genome shotgun (WGS) entry which is preliminary data.</text>
</comment>
<dbReference type="GO" id="GO:0046872">
    <property type="term" value="F:metal ion binding"/>
    <property type="evidence" value="ECO:0007669"/>
    <property type="project" value="UniProtKB-KW"/>
</dbReference>
<accession>A0ABD1SKA9</accession>
<evidence type="ECO:0000256" key="19">
    <source>
        <dbReference type="ARBA" id="ARBA00023128"/>
    </source>
</evidence>
<keyword evidence="17" id="KW-0406">Ion transport</keyword>
<evidence type="ECO:0000256" key="11">
    <source>
        <dbReference type="ARBA" id="ARBA00022723"/>
    </source>
</evidence>
<dbReference type="GO" id="GO:0005576">
    <property type="term" value="C:extracellular region"/>
    <property type="evidence" value="ECO:0007669"/>
    <property type="project" value="UniProtKB-SubCell"/>
</dbReference>
<dbReference type="AlphaFoldDB" id="A0ABD1SKA9"/>
<dbReference type="GO" id="GO:1902600">
    <property type="term" value="P:proton transmembrane transport"/>
    <property type="evidence" value="ECO:0007669"/>
    <property type="project" value="UniProtKB-KW"/>
</dbReference>
<dbReference type="EMBL" id="JBFOLJ010000010">
    <property type="protein sequence ID" value="KAL2501162.1"/>
    <property type="molecule type" value="Genomic_DNA"/>
</dbReference>
<comment type="catalytic activity">
    <reaction evidence="1">
        <text>a 1,2-diacyl-sn-glycero-3-phosphocholine + H2O = a 1-acyl-sn-glycero-3-phosphocholine + a fatty acid + H(+)</text>
        <dbReference type="Rhea" id="RHEA:15801"/>
        <dbReference type="ChEBI" id="CHEBI:15377"/>
        <dbReference type="ChEBI" id="CHEBI:15378"/>
        <dbReference type="ChEBI" id="CHEBI:28868"/>
        <dbReference type="ChEBI" id="CHEBI:57643"/>
        <dbReference type="ChEBI" id="CHEBI:58168"/>
        <dbReference type="EC" id="3.1.1.4"/>
    </reaction>
</comment>
<keyword evidence="19" id="KW-0496">Mitochondrion</keyword>
<evidence type="ECO:0000256" key="12">
    <source>
        <dbReference type="ARBA" id="ARBA00022729"/>
    </source>
</evidence>
<evidence type="ECO:0000256" key="20">
    <source>
        <dbReference type="ARBA" id="ARBA00023136"/>
    </source>
</evidence>
<keyword evidence="11" id="KW-0479">Metal-binding</keyword>
<keyword evidence="8" id="KW-0813">Transport</keyword>
<keyword evidence="10" id="KW-0138">CF(0)</keyword>
<protein>
    <recommendedName>
        <fullName evidence="7">phospholipase A2</fullName>
        <ecNumber evidence="7">3.1.1.4</ecNumber>
    </recommendedName>
</protein>
<evidence type="ECO:0000256" key="22">
    <source>
        <dbReference type="ARBA" id="ARBA00023310"/>
    </source>
</evidence>
<keyword evidence="13" id="KW-0375">Hydrogen ion transport</keyword>
<dbReference type="GO" id="GO:0004623">
    <property type="term" value="F:phospholipase A2 activity"/>
    <property type="evidence" value="ECO:0007669"/>
    <property type="project" value="UniProtKB-EC"/>
</dbReference>
<keyword evidence="20" id="KW-0472">Membrane</keyword>
<evidence type="ECO:0000256" key="16">
    <source>
        <dbReference type="ARBA" id="ARBA00022963"/>
    </source>
</evidence>
<keyword evidence="18" id="KW-0443">Lipid metabolism</keyword>
<name>A0ABD1SKA9_9LAMI</name>
<evidence type="ECO:0000256" key="2">
    <source>
        <dbReference type="ARBA" id="ARBA00001913"/>
    </source>
</evidence>
<comment type="similarity">
    <text evidence="6">Belongs to the phospholipase A2 family.</text>
</comment>
<evidence type="ECO:0000256" key="7">
    <source>
        <dbReference type="ARBA" id="ARBA00013278"/>
    </source>
</evidence>
<comment type="cofactor">
    <cofactor evidence="2">
        <name>Ca(2+)</name>
        <dbReference type="ChEBI" id="CHEBI:29108"/>
    </cofactor>
</comment>
<keyword evidence="22" id="KW-0066">ATP synthesis</keyword>
<evidence type="ECO:0000256" key="5">
    <source>
        <dbReference type="ARBA" id="ARBA00005699"/>
    </source>
</evidence>
<dbReference type="GO" id="GO:0045259">
    <property type="term" value="C:proton-transporting ATP synthase complex"/>
    <property type="evidence" value="ECO:0007669"/>
    <property type="project" value="UniProtKB-KW"/>
</dbReference>
<evidence type="ECO:0000256" key="8">
    <source>
        <dbReference type="ARBA" id="ARBA00022448"/>
    </source>
</evidence>
<keyword evidence="21" id="KW-1015">Disulfide bond</keyword>
<dbReference type="InterPro" id="IPR033113">
    <property type="entry name" value="PLA2_histidine"/>
</dbReference>
<dbReference type="Pfam" id="PF04718">
    <property type="entry name" value="ATP-synt_G"/>
    <property type="match status" value="1"/>
</dbReference>
<dbReference type="FunFam" id="1.20.90.10:FF:000005">
    <property type="entry name" value="Secretory phospholipase A2"/>
    <property type="match status" value="1"/>
</dbReference>
<dbReference type="InterPro" id="IPR036444">
    <property type="entry name" value="PLipase_A2_dom_sf"/>
</dbReference>
<dbReference type="Proteomes" id="UP001604277">
    <property type="component" value="Unassembled WGS sequence"/>
</dbReference>
<evidence type="ECO:0000256" key="21">
    <source>
        <dbReference type="ARBA" id="ARBA00023157"/>
    </source>
</evidence>
<dbReference type="PROSITE" id="PS00118">
    <property type="entry name" value="PA2_HIS"/>
    <property type="match status" value="1"/>
</dbReference>
<dbReference type="InterPro" id="IPR006808">
    <property type="entry name" value="ATP_synth_F0_gsu_mt"/>
</dbReference>
<evidence type="ECO:0000313" key="24">
    <source>
        <dbReference type="Proteomes" id="UP001604277"/>
    </source>
</evidence>
<evidence type="ECO:0000313" key="23">
    <source>
        <dbReference type="EMBL" id="KAL2501162.1"/>
    </source>
</evidence>
<evidence type="ECO:0000256" key="4">
    <source>
        <dbReference type="ARBA" id="ARBA00004613"/>
    </source>
</evidence>
<evidence type="ECO:0000256" key="6">
    <source>
        <dbReference type="ARBA" id="ARBA00007056"/>
    </source>
</evidence>
<dbReference type="SUPFAM" id="SSF48619">
    <property type="entry name" value="Phospholipase A2, PLA2"/>
    <property type="match status" value="1"/>
</dbReference>
<dbReference type="CDD" id="cd04706">
    <property type="entry name" value="PLA2_plant"/>
    <property type="match status" value="1"/>
</dbReference>
<evidence type="ECO:0000256" key="3">
    <source>
        <dbReference type="ARBA" id="ARBA00004325"/>
    </source>
</evidence>
<keyword evidence="12" id="KW-0732">Signal</keyword>
<gene>
    <name evidence="23" type="ORF">Fot_35010</name>
</gene>
<comment type="subcellular location">
    <subcellularLocation>
        <location evidence="3">Mitochondrion membrane</location>
    </subcellularLocation>
    <subcellularLocation>
        <location evidence="4">Secreted</location>
    </subcellularLocation>
</comment>
<keyword evidence="16" id="KW-0442">Lipid degradation</keyword>
<keyword evidence="9" id="KW-0964">Secreted</keyword>
<evidence type="ECO:0000256" key="10">
    <source>
        <dbReference type="ARBA" id="ARBA00022547"/>
    </source>
</evidence>
<evidence type="ECO:0000256" key="1">
    <source>
        <dbReference type="ARBA" id="ARBA00001604"/>
    </source>
</evidence>
<dbReference type="GO" id="GO:0016042">
    <property type="term" value="P:lipid catabolic process"/>
    <property type="evidence" value="ECO:0007669"/>
    <property type="project" value="UniProtKB-KW"/>
</dbReference>
<evidence type="ECO:0000256" key="13">
    <source>
        <dbReference type="ARBA" id="ARBA00022781"/>
    </source>
</evidence>
<evidence type="ECO:0000256" key="17">
    <source>
        <dbReference type="ARBA" id="ARBA00023065"/>
    </source>
</evidence>
<proteinExistence type="inferred from homology"/>
<reference evidence="24" key="1">
    <citation type="submission" date="2024-07" db="EMBL/GenBank/DDBJ databases">
        <title>Two chromosome-level genome assemblies of Korean endemic species Abeliophyllum distichum and Forsythia ovata (Oleaceae).</title>
        <authorList>
            <person name="Jang H."/>
        </authorList>
    </citation>
    <scope>NUCLEOTIDE SEQUENCE [LARGE SCALE GENOMIC DNA]</scope>
</reference>
<keyword evidence="14" id="KW-0378">Hydrolase</keyword>
<dbReference type="Gene3D" id="1.20.90.10">
    <property type="entry name" value="Phospholipase A2 domain"/>
    <property type="match status" value="1"/>
</dbReference>
<evidence type="ECO:0000256" key="15">
    <source>
        <dbReference type="ARBA" id="ARBA00022837"/>
    </source>
</evidence>
<dbReference type="GO" id="GO:0006754">
    <property type="term" value="P:ATP biosynthetic process"/>
    <property type="evidence" value="ECO:0007669"/>
    <property type="project" value="UniProtKB-KW"/>
</dbReference>
<sequence>MVNLIVSRPSAIHLILSHRKELMAAKLQQLQTKAVQASQFVAKHGTTYYKQLLEQNKQYIQEPPTVEKCNELAKKLFYTRLASIPGRTESFWKELDYVKNMWNHRQELKVEDAGIAALFGLECFAWFCAGEIVGRGFTFTDSTQNTGSAPPLEARSMQPGNVVVPQRRCIATAYVFFMCLILITESSNNSQIRCSKTCVTENCNSVGIRYGKYCGVGWTGCPGEEPCDDLDACCKIHDECVEKKGLTNIKCHEKFKRCIKKVQKSGKVGFSNDCPYDIAVPIMVQGMDMAILFSQFGNSRFEL</sequence>
<organism evidence="23 24">
    <name type="scientific">Forsythia ovata</name>
    <dbReference type="NCBI Taxonomy" id="205694"/>
    <lineage>
        <taxon>Eukaryota</taxon>
        <taxon>Viridiplantae</taxon>
        <taxon>Streptophyta</taxon>
        <taxon>Embryophyta</taxon>
        <taxon>Tracheophyta</taxon>
        <taxon>Spermatophyta</taxon>
        <taxon>Magnoliopsida</taxon>
        <taxon>eudicotyledons</taxon>
        <taxon>Gunneridae</taxon>
        <taxon>Pentapetalae</taxon>
        <taxon>asterids</taxon>
        <taxon>lamiids</taxon>
        <taxon>Lamiales</taxon>
        <taxon>Oleaceae</taxon>
        <taxon>Forsythieae</taxon>
        <taxon>Forsythia</taxon>
    </lineage>
</organism>
<evidence type="ECO:0000256" key="9">
    <source>
        <dbReference type="ARBA" id="ARBA00022525"/>
    </source>
</evidence>